<dbReference type="HAMAP" id="MF_00178">
    <property type="entry name" value="Lumazine_synth"/>
    <property type="match status" value="1"/>
</dbReference>
<dbReference type="PANTHER" id="PTHR21058">
    <property type="entry name" value="6,7-DIMETHYL-8-RIBITYLLUMAZINE SYNTHASE DMRL SYNTHASE LUMAZINE SYNTHASE"/>
    <property type="match status" value="1"/>
</dbReference>
<comment type="function">
    <text evidence="7">Catalyzes the formation of 6,7-dimethyl-8-ribityllumazine by condensation of 5-amino-6-(D-ribitylamino)uracil with 3,4-dihydroxy-2-butanone 4-phosphate. This is the penultimate step in the biosynthesis of riboflavin.</text>
</comment>
<dbReference type="EC" id="2.5.1.78" evidence="3 7"/>
<dbReference type="InterPro" id="IPR002180">
    <property type="entry name" value="LS/RS"/>
</dbReference>
<dbReference type="InterPro" id="IPR034964">
    <property type="entry name" value="LS"/>
</dbReference>
<evidence type="ECO:0000256" key="1">
    <source>
        <dbReference type="ARBA" id="ARBA00004917"/>
    </source>
</evidence>
<evidence type="ECO:0000256" key="4">
    <source>
        <dbReference type="ARBA" id="ARBA00022619"/>
    </source>
</evidence>
<feature type="active site" description="Proton donor" evidence="7">
    <location>
        <position position="88"/>
    </location>
</feature>
<comment type="caution">
    <text evidence="8">The sequence shown here is derived from an EMBL/GenBank/DDBJ whole genome shotgun (WGS) entry which is preliminary data.</text>
</comment>
<dbReference type="SUPFAM" id="SSF52121">
    <property type="entry name" value="Lumazine synthase"/>
    <property type="match status" value="1"/>
</dbReference>
<keyword evidence="4 7" id="KW-0686">Riboflavin biosynthesis</keyword>
<dbReference type="EMBL" id="JACGBB010000009">
    <property type="protein sequence ID" value="MBZ7987523.1"/>
    <property type="molecule type" value="Genomic_DNA"/>
</dbReference>
<keyword evidence="9" id="KW-1185">Reference proteome</keyword>
<comment type="pathway">
    <text evidence="1 7">Cofactor biosynthesis; riboflavin biosynthesis; riboflavin from 2-hydroxy-3-oxobutyl phosphate and 5-amino-6-(D-ribitylamino)uracil: step 1/2.</text>
</comment>
<feature type="binding site" evidence="7">
    <location>
        <begin position="85"/>
        <end position="86"/>
    </location>
    <ligand>
        <name>(2S)-2-hydroxy-3-oxobutyl phosphate</name>
        <dbReference type="ChEBI" id="CHEBI:58830"/>
    </ligand>
</feature>
<keyword evidence="5 7" id="KW-0808">Transferase</keyword>
<feature type="binding site" evidence="7">
    <location>
        <position position="23"/>
    </location>
    <ligand>
        <name>5-amino-6-(D-ribitylamino)uracil</name>
        <dbReference type="ChEBI" id="CHEBI:15934"/>
    </ligand>
</feature>
<feature type="binding site" evidence="7">
    <location>
        <position position="113"/>
    </location>
    <ligand>
        <name>5-amino-6-(D-ribitylamino)uracil</name>
        <dbReference type="ChEBI" id="CHEBI:15934"/>
    </ligand>
</feature>
<gene>
    <name evidence="7" type="primary">ribH</name>
    <name evidence="8" type="ORF">AVCANL283_05330</name>
</gene>
<evidence type="ECO:0000313" key="8">
    <source>
        <dbReference type="EMBL" id="MBZ7987523.1"/>
    </source>
</evidence>
<comment type="catalytic activity">
    <reaction evidence="6 7">
        <text>(2S)-2-hydroxy-3-oxobutyl phosphate + 5-amino-6-(D-ribitylamino)uracil = 6,7-dimethyl-8-(1-D-ribityl)lumazine + phosphate + 2 H2O + H(+)</text>
        <dbReference type="Rhea" id="RHEA:26152"/>
        <dbReference type="ChEBI" id="CHEBI:15377"/>
        <dbReference type="ChEBI" id="CHEBI:15378"/>
        <dbReference type="ChEBI" id="CHEBI:15934"/>
        <dbReference type="ChEBI" id="CHEBI:43474"/>
        <dbReference type="ChEBI" id="CHEBI:58201"/>
        <dbReference type="ChEBI" id="CHEBI:58830"/>
        <dbReference type="EC" id="2.5.1.78"/>
    </reaction>
</comment>
<dbReference type="GO" id="GO:0000906">
    <property type="term" value="F:6,7-dimethyl-8-ribityllumazine synthase activity"/>
    <property type="evidence" value="ECO:0007669"/>
    <property type="project" value="UniProtKB-EC"/>
</dbReference>
<accession>A0ABS7WSM7</accession>
<dbReference type="NCBIfam" id="TIGR00114">
    <property type="entry name" value="lumazine-synth"/>
    <property type="match status" value="1"/>
</dbReference>
<dbReference type="Proteomes" id="UP000786183">
    <property type="component" value="Unassembled WGS sequence"/>
</dbReference>
<feature type="binding site" evidence="7">
    <location>
        <position position="127"/>
    </location>
    <ligand>
        <name>(2S)-2-hydroxy-3-oxobutyl phosphate</name>
        <dbReference type="ChEBI" id="CHEBI:58830"/>
    </ligand>
</feature>
<sequence>MNIIEGKVTLNGDERFAIICARFNSFITDKLVEGAKDAFIRHGGNEKNLDLILVPGAFELPFALKQALKKNYDAIVVLGAVIRGDTPHFDYVAAECTKGVANITLANDIPVSFGVLTTNTTEQAMDRAGIKSGNKGFEAMLTSIEMLNLKKL</sequence>
<evidence type="ECO:0000313" key="9">
    <source>
        <dbReference type="Proteomes" id="UP000786183"/>
    </source>
</evidence>
<proteinExistence type="inferred from homology"/>
<dbReference type="CDD" id="cd09209">
    <property type="entry name" value="Lumazine_synthase-I"/>
    <property type="match status" value="1"/>
</dbReference>
<dbReference type="InterPro" id="IPR036467">
    <property type="entry name" value="LS/RS_sf"/>
</dbReference>
<evidence type="ECO:0000256" key="7">
    <source>
        <dbReference type="HAMAP-Rule" id="MF_00178"/>
    </source>
</evidence>
<evidence type="ECO:0000256" key="2">
    <source>
        <dbReference type="ARBA" id="ARBA00007424"/>
    </source>
</evidence>
<dbReference type="RefSeq" id="WP_172233666.1">
    <property type="nucleotide sequence ID" value="NZ_CP035946.1"/>
</dbReference>
<organism evidence="8 9">
    <name type="scientific">Campylobacter canadensis</name>
    <dbReference type="NCBI Taxonomy" id="449520"/>
    <lineage>
        <taxon>Bacteria</taxon>
        <taxon>Pseudomonadati</taxon>
        <taxon>Campylobacterota</taxon>
        <taxon>Epsilonproteobacteria</taxon>
        <taxon>Campylobacterales</taxon>
        <taxon>Campylobacteraceae</taxon>
        <taxon>Campylobacter</taxon>
    </lineage>
</organism>
<dbReference type="PANTHER" id="PTHR21058:SF0">
    <property type="entry name" value="6,7-DIMETHYL-8-RIBITYLLUMAZINE SYNTHASE"/>
    <property type="match status" value="1"/>
</dbReference>
<comment type="similarity">
    <text evidence="2 7">Belongs to the DMRL synthase family.</text>
</comment>
<protein>
    <recommendedName>
        <fullName evidence="3 7">6,7-dimethyl-8-ribityllumazine synthase</fullName>
        <shortName evidence="7">DMRL synthase</shortName>
        <shortName evidence="7">LS</shortName>
        <shortName evidence="7">Lumazine synthase</shortName>
        <ecNumber evidence="3 7">2.5.1.78</ecNumber>
    </recommendedName>
</protein>
<reference evidence="8 9" key="1">
    <citation type="submission" date="2020-07" db="EMBL/GenBank/DDBJ databases">
        <title>Transfer of Campylobacter canadensis to the novel genus Avispirillum gen. nov., that also includes two novel species recovered from migratory waterfowl: Avispirillum anseris sp. nov. and Avispirillum brantae sp. nov.</title>
        <authorList>
            <person name="Miller W.G."/>
            <person name="Chapman M.H."/>
            <person name="Yee E."/>
            <person name="Inglis G.D."/>
        </authorList>
    </citation>
    <scope>NUCLEOTIDE SEQUENCE [LARGE SCALE GENOMIC DNA]</scope>
    <source>
        <strain evidence="8 9">L283</strain>
    </source>
</reference>
<name>A0ABS7WSM7_9BACT</name>
<dbReference type="Pfam" id="PF00885">
    <property type="entry name" value="DMRL_synthase"/>
    <property type="match status" value="1"/>
</dbReference>
<feature type="binding site" evidence="7">
    <location>
        <begin position="57"/>
        <end position="59"/>
    </location>
    <ligand>
        <name>5-amino-6-(D-ribitylamino)uracil</name>
        <dbReference type="ChEBI" id="CHEBI:15934"/>
    </ligand>
</feature>
<evidence type="ECO:0000256" key="3">
    <source>
        <dbReference type="ARBA" id="ARBA00012664"/>
    </source>
</evidence>
<evidence type="ECO:0000256" key="6">
    <source>
        <dbReference type="ARBA" id="ARBA00048785"/>
    </source>
</evidence>
<evidence type="ECO:0000256" key="5">
    <source>
        <dbReference type="ARBA" id="ARBA00022679"/>
    </source>
</evidence>
<feature type="binding site" evidence="7">
    <location>
        <begin position="80"/>
        <end position="82"/>
    </location>
    <ligand>
        <name>5-amino-6-(D-ribitylamino)uracil</name>
        <dbReference type="ChEBI" id="CHEBI:15934"/>
    </ligand>
</feature>
<dbReference type="Gene3D" id="3.40.50.960">
    <property type="entry name" value="Lumazine/riboflavin synthase"/>
    <property type="match status" value="1"/>
</dbReference>